<feature type="domain" description="Adenine deaminase C-terminal" evidence="8">
    <location>
        <begin position="413"/>
        <end position="579"/>
    </location>
</feature>
<sequence length="592" mass="65112">MRNITEMKEELLAVKGLEFADLVLLNAKVVFIHTEEVLNSGCVYIKNGRVIAIHHEHKLKAKEEFDCKGKYLIPGLIDGHIHIEPTLLTPEALGDVIVPHGTTTLLTDAMEIGNVAGLEGVRDLMKASEGQIKYNMFLEVPSRVPTAPGLETTGGVMGLEEVTELLGESYSVSMGELDPSKVLGMKEEYLEKINAAHRLGKIANGHAAGLQWDDLNIYALAGLTDDHECVYYEELLERIRLGMTVMIREGSTERNIETLITGVLEHKLPTEYILFCTDDKHAHEIKHEGHINYMVNKAIELGLDPLKALKIATINTAKHFRIDHILGSITPGKWADILLVEDLKNISPTHVFFHGELVAENGKILENSKQGIYPEYLLKTVKLSDDFGTNKFEVLAIGDSIEVKTINIYPDQIINFKSIENLPIKDGKVCTDLEKDILKLAVVERYGVNGDVGVGFVRGFGFSNGALACSVAHDHHNIVVVGSNDDDMALAVKTVEKYQGGLVAVSDGEIKGVLPLPIAGLMSDLDAPEVIERIEALNEITYEMGCKIPSPFMSLSFISLPTVPELGLTDKGLVEVKSHSIISLFEENKIMN</sequence>
<dbReference type="PANTHER" id="PTHR11113">
    <property type="entry name" value="N-ACETYLGLUCOSAMINE-6-PHOSPHATE DEACETYLASE"/>
    <property type="match status" value="1"/>
</dbReference>
<reference evidence="9 10" key="1">
    <citation type="submission" date="2014-02" db="EMBL/GenBank/DDBJ databases">
        <title>Draft genome sequence of Lysinibacillus massiliensis CCUG 49529.</title>
        <authorList>
            <person name="Zhang F."/>
            <person name="Wang G."/>
            <person name="Zhang L."/>
        </authorList>
    </citation>
    <scope>NUCLEOTIDE SEQUENCE [LARGE SCALE GENOMIC DNA]</scope>
    <source>
        <strain evidence="9 10">CCUG 49529</strain>
    </source>
</reference>
<dbReference type="EC" id="3.5.4.2" evidence="2 6"/>
<dbReference type="SUPFAM" id="SSF51338">
    <property type="entry name" value="Composite domain of metallo-dependent hydrolases"/>
    <property type="match status" value="1"/>
</dbReference>
<dbReference type="eggNOG" id="COG1001">
    <property type="taxonomic scope" value="Bacteria"/>
</dbReference>
<dbReference type="Gene3D" id="3.20.20.140">
    <property type="entry name" value="Metal-dependent hydrolases"/>
    <property type="match status" value="1"/>
</dbReference>
<organism evidence="9 10">
    <name type="scientific">Ureibacillus massiliensis 4400831 = CIP 108448 = CCUG 49529</name>
    <dbReference type="NCBI Taxonomy" id="1211035"/>
    <lineage>
        <taxon>Bacteria</taxon>
        <taxon>Bacillati</taxon>
        <taxon>Bacillota</taxon>
        <taxon>Bacilli</taxon>
        <taxon>Bacillales</taxon>
        <taxon>Caryophanaceae</taxon>
        <taxon>Ureibacillus</taxon>
    </lineage>
</organism>
<dbReference type="HAMAP" id="MF_01518">
    <property type="entry name" value="Adenine_deamin"/>
    <property type="match status" value="1"/>
</dbReference>
<dbReference type="PANTHER" id="PTHR11113:SF2">
    <property type="entry name" value="ADENINE DEAMINASE"/>
    <property type="match status" value="1"/>
</dbReference>
<proteinExistence type="inferred from homology"/>
<keyword evidence="4 6" id="KW-0464">Manganese</keyword>
<dbReference type="InterPro" id="IPR026912">
    <property type="entry name" value="Adenine_deam_C"/>
</dbReference>
<evidence type="ECO:0000256" key="4">
    <source>
        <dbReference type="ARBA" id="ARBA00023211"/>
    </source>
</evidence>
<comment type="cofactor">
    <cofactor evidence="6">
        <name>Mn(2+)</name>
        <dbReference type="ChEBI" id="CHEBI:29035"/>
    </cofactor>
</comment>
<keyword evidence="3 6" id="KW-0378">Hydrolase</keyword>
<dbReference type="EMBL" id="JPVQ01000007">
    <property type="protein sequence ID" value="KGR91345.1"/>
    <property type="molecule type" value="Genomic_DNA"/>
</dbReference>
<evidence type="ECO:0000313" key="10">
    <source>
        <dbReference type="Proteomes" id="UP000030595"/>
    </source>
</evidence>
<dbReference type="InterPro" id="IPR032466">
    <property type="entry name" value="Metal_Hydrolase"/>
</dbReference>
<protein>
    <recommendedName>
        <fullName evidence="2 6">Adenine deaminase</fullName>
        <shortName evidence="6">Adenase</shortName>
        <shortName evidence="6">Adenine aminase</shortName>
        <ecNumber evidence="2 6">3.5.4.2</ecNumber>
    </recommendedName>
</protein>
<evidence type="ECO:0000259" key="7">
    <source>
        <dbReference type="Pfam" id="PF01979"/>
    </source>
</evidence>
<evidence type="ECO:0000256" key="6">
    <source>
        <dbReference type="HAMAP-Rule" id="MF_01518"/>
    </source>
</evidence>
<feature type="domain" description="Amidohydrolase-related" evidence="7">
    <location>
        <begin position="71"/>
        <end position="358"/>
    </location>
</feature>
<evidence type="ECO:0000259" key="8">
    <source>
        <dbReference type="Pfam" id="PF13382"/>
    </source>
</evidence>
<dbReference type="GO" id="GO:0000034">
    <property type="term" value="F:adenine deaminase activity"/>
    <property type="evidence" value="ECO:0007669"/>
    <property type="project" value="UniProtKB-UniRule"/>
</dbReference>
<evidence type="ECO:0000256" key="5">
    <source>
        <dbReference type="ARBA" id="ARBA00047720"/>
    </source>
</evidence>
<dbReference type="AlphaFoldDB" id="A0A0A3J6K9"/>
<dbReference type="InterPro" id="IPR006680">
    <property type="entry name" value="Amidohydro-rel"/>
</dbReference>
<dbReference type="RefSeq" id="WP_036173708.1">
    <property type="nucleotide sequence ID" value="NZ_AVCZ01000007.1"/>
</dbReference>
<gene>
    <name evidence="6" type="primary">ade</name>
    <name evidence="9" type="ORF">CD30_05855</name>
</gene>
<comment type="catalytic activity">
    <reaction evidence="5 6">
        <text>adenine + H2O + H(+) = hypoxanthine + NH4(+)</text>
        <dbReference type="Rhea" id="RHEA:23688"/>
        <dbReference type="ChEBI" id="CHEBI:15377"/>
        <dbReference type="ChEBI" id="CHEBI:15378"/>
        <dbReference type="ChEBI" id="CHEBI:16708"/>
        <dbReference type="ChEBI" id="CHEBI:17368"/>
        <dbReference type="ChEBI" id="CHEBI:28938"/>
        <dbReference type="EC" id="3.5.4.2"/>
    </reaction>
</comment>
<evidence type="ECO:0000256" key="3">
    <source>
        <dbReference type="ARBA" id="ARBA00022801"/>
    </source>
</evidence>
<comment type="caution">
    <text evidence="9">The sequence shown here is derived from an EMBL/GenBank/DDBJ whole genome shotgun (WGS) entry which is preliminary data.</text>
</comment>
<comment type="similarity">
    <text evidence="1 6">Belongs to the metallo-dependent hydrolases superfamily. Adenine deaminase family.</text>
</comment>
<dbReference type="SUPFAM" id="SSF51556">
    <property type="entry name" value="Metallo-dependent hydrolases"/>
    <property type="match status" value="1"/>
</dbReference>
<accession>A0A0A3J6K9</accession>
<evidence type="ECO:0000256" key="1">
    <source>
        <dbReference type="ARBA" id="ARBA00006773"/>
    </source>
</evidence>
<dbReference type="Proteomes" id="UP000030595">
    <property type="component" value="Unassembled WGS sequence"/>
</dbReference>
<keyword evidence="10" id="KW-1185">Reference proteome</keyword>
<dbReference type="Pfam" id="PF13382">
    <property type="entry name" value="Adenine_deam_C"/>
    <property type="match status" value="1"/>
</dbReference>
<dbReference type="InterPro" id="IPR006679">
    <property type="entry name" value="Adenine_deam"/>
</dbReference>
<evidence type="ECO:0000256" key="2">
    <source>
        <dbReference type="ARBA" id="ARBA00012782"/>
    </source>
</evidence>
<name>A0A0A3J6K9_9BACL</name>
<dbReference type="OrthoDB" id="9775607at2"/>
<evidence type="ECO:0000313" key="9">
    <source>
        <dbReference type="EMBL" id="KGR91345.1"/>
    </source>
</evidence>
<dbReference type="GO" id="GO:0006146">
    <property type="term" value="P:adenine catabolic process"/>
    <property type="evidence" value="ECO:0007669"/>
    <property type="project" value="InterPro"/>
</dbReference>
<dbReference type="NCBIfam" id="TIGR01178">
    <property type="entry name" value="ade"/>
    <property type="match status" value="1"/>
</dbReference>
<dbReference type="Pfam" id="PF01979">
    <property type="entry name" value="Amidohydro_1"/>
    <property type="match status" value="1"/>
</dbReference>
<dbReference type="InterPro" id="IPR011059">
    <property type="entry name" value="Metal-dep_hydrolase_composite"/>
</dbReference>
<dbReference type="Gene3D" id="2.30.40.10">
    <property type="entry name" value="Urease, subunit C, domain 1"/>
    <property type="match status" value="1"/>
</dbReference>